<evidence type="ECO:0000313" key="1">
    <source>
        <dbReference type="EMBL" id="EGT41552.1"/>
    </source>
</evidence>
<evidence type="ECO:0000313" key="2">
    <source>
        <dbReference type="Proteomes" id="UP000008068"/>
    </source>
</evidence>
<gene>
    <name evidence="1" type="ORF">CAEBREN_09706</name>
</gene>
<dbReference type="InParanoid" id="G0MQQ7"/>
<dbReference type="Proteomes" id="UP000008068">
    <property type="component" value="Unassembled WGS sequence"/>
</dbReference>
<proteinExistence type="predicted"/>
<reference evidence="2" key="1">
    <citation type="submission" date="2011-07" db="EMBL/GenBank/DDBJ databases">
        <authorList>
            <consortium name="Caenorhabditis brenneri Sequencing and Analysis Consortium"/>
            <person name="Wilson R.K."/>
        </authorList>
    </citation>
    <scope>NUCLEOTIDE SEQUENCE [LARGE SCALE GENOMIC DNA]</scope>
    <source>
        <strain evidence="2">PB2801</strain>
    </source>
</reference>
<dbReference type="HOGENOM" id="CLU_807054_0_0_1"/>
<organism evidence="2">
    <name type="scientific">Caenorhabditis brenneri</name>
    <name type="common">Nematode worm</name>
    <dbReference type="NCBI Taxonomy" id="135651"/>
    <lineage>
        <taxon>Eukaryota</taxon>
        <taxon>Metazoa</taxon>
        <taxon>Ecdysozoa</taxon>
        <taxon>Nematoda</taxon>
        <taxon>Chromadorea</taxon>
        <taxon>Rhabditida</taxon>
        <taxon>Rhabditina</taxon>
        <taxon>Rhabditomorpha</taxon>
        <taxon>Rhabditoidea</taxon>
        <taxon>Rhabditidae</taxon>
        <taxon>Peloderinae</taxon>
        <taxon>Caenorhabditis</taxon>
    </lineage>
</organism>
<dbReference type="AlphaFoldDB" id="G0MQQ7"/>
<name>G0MQQ7_CAEBE</name>
<dbReference type="EMBL" id="GL379807">
    <property type="protein sequence ID" value="EGT41552.1"/>
    <property type="molecule type" value="Genomic_DNA"/>
</dbReference>
<keyword evidence="2" id="KW-1185">Reference proteome</keyword>
<sequence>MDQHDQDDERSKFDKQLLKKYNEFDQANKEIYKYDRKFYTFLLMQNVGNPRRFVCKLDEEDTKKLVEDIIDTLRHANAERLLTQVENDVFSLKVGMKRLQKINTQNSPSISDIKEEFGHVLTNLRAILTHASDNYFICQHMIEEIEKERYTSIKNKIEKQTVIQQQSLPYNQCIKKVKTIIDSCSEEEILINEIVERADSTMIDDSDFLVSFRQLQAQVSISSRQLKCSVYPLTEKWRKRDVTSCKTEYEKLVDAANCYTARAVDRANYLFKTGEAIEKIYKEAVKVATKHKKEEIALNNMGVTEQKIKKAKKVMESAKAFIDETQGRHSYSPSVSTFLPFDID</sequence>
<accession>G0MQQ7</accession>
<protein>
    <submittedName>
        <fullName evidence="1">Uncharacterized protein</fullName>
    </submittedName>
</protein>